<dbReference type="EMBL" id="FR854086">
    <property type="protein sequence ID" value="CCA84393.1"/>
    <property type="molecule type" value="Genomic_DNA"/>
</dbReference>
<dbReference type="InterPro" id="IPR037523">
    <property type="entry name" value="VOC_core"/>
</dbReference>
<evidence type="ECO:0000256" key="1">
    <source>
        <dbReference type="SAM" id="MobiDB-lite"/>
    </source>
</evidence>
<evidence type="ECO:0000313" key="3">
    <source>
        <dbReference type="EMBL" id="CCA84393.1"/>
    </source>
</evidence>
<dbReference type="Gene3D" id="3.10.180.10">
    <property type="entry name" value="2,3-Dihydroxybiphenyl 1,2-Dioxygenase, domain 1"/>
    <property type="match status" value="1"/>
</dbReference>
<gene>
    <name evidence="3" type="ORF">RALSY_10363</name>
</gene>
<keyword evidence="3" id="KW-0560">Oxidoreductase</keyword>
<dbReference type="AlphaFoldDB" id="G2ZZR9"/>
<reference evidence="3" key="2">
    <citation type="submission" date="2011-04" db="EMBL/GenBank/DDBJ databases">
        <authorList>
            <person name="Genoscope - CEA"/>
        </authorList>
    </citation>
    <scope>NUCLEOTIDE SEQUENCE</scope>
    <source>
        <strain evidence="3">R24</strain>
    </source>
</reference>
<protein>
    <submittedName>
        <fullName evidence="3">Putative glyoxalase/extradiol ring-cleavage dioxygenase protein</fullName>
    </submittedName>
</protein>
<accession>G2ZZR9</accession>
<dbReference type="SUPFAM" id="SSF54593">
    <property type="entry name" value="Glyoxalase/Bleomycin resistance protein/Dihydroxybiphenyl dioxygenase"/>
    <property type="match status" value="1"/>
</dbReference>
<dbReference type="PROSITE" id="PS51819">
    <property type="entry name" value="VOC"/>
    <property type="match status" value="1"/>
</dbReference>
<name>G2ZZR9_9RALS</name>
<keyword evidence="3" id="KW-0223">Dioxygenase</keyword>
<dbReference type="GO" id="GO:0051213">
    <property type="term" value="F:dioxygenase activity"/>
    <property type="evidence" value="ECO:0007669"/>
    <property type="project" value="UniProtKB-KW"/>
</dbReference>
<dbReference type="InterPro" id="IPR029068">
    <property type="entry name" value="Glyas_Bleomycin-R_OHBP_Dase"/>
</dbReference>
<feature type="region of interest" description="Disordered" evidence="1">
    <location>
        <begin position="125"/>
        <end position="167"/>
    </location>
</feature>
<reference evidence="3" key="1">
    <citation type="journal article" date="2011" name="PLoS ONE">
        <title>Ralstonia syzygii, the Blood Disease Bacterium and some Asian R. solanacearum strains form a single genomic species despite divergent lifestyles.</title>
        <authorList>
            <person name="Remenant B."/>
            <person name="de Cambiaire J.C."/>
            <person name="Cellier G."/>
            <person name="Jacobs J.M."/>
            <person name="Mangenot S."/>
            <person name="Barbe V."/>
            <person name="Lajus A."/>
            <person name="Vallenet D."/>
            <person name="Medigue C."/>
            <person name="Fegan M."/>
            <person name="Allen C."/>
            <person name="Prior P."/>
        </authorList>
    </citation>
    <scope>NUCLEOTIDE SEQUENCE</scope>
    <source>
        <strain evidence="3">R24</strain>
    </source>
</reference>
<sequence length="167" mass="17974">MNFHVAGEPAILKFFADVLGWTPGHRPPFPFPGTWLYQGQDALVHLVAAEGDAPELVFSHIAFRTTKDAADVLAKVRDSGMPHQVRQHPERAAAQIFVQLPGAIVLELEARLSGLLDGAARRHLSRAHPPVSRPAGRTASPARPSGGRAGRPPAPARTTRCRPPRAS</sequence>
<feature type="domain" description="VOC" evidence="2">
    <location>
        <begin position="1"/>
        <end position="111"/>
    </location>
</feature>
<organism evidence="3">
    <name type="scientific">Ralstonia syzygii R24</name>
    <dbReference type="NCBI Taxonomy" id="907261"/>
    <lineage>
        <taxon>Bacteria</taxon>
        <taxon>Pseudomonadati</taxon>
        <taxon>Pseudomonadota</taxon>
        <taxon>Betaproteobacteria</taxon>
        <taxon>Burkholderiales</taxon>
        <taxon>Burkholderiaceae</taxon>
        <taxon>Ralstonia</taxon>
        <taxon>Ralstonia solanacearum species complex</taxon>
    </lineage>
</organism>
<evidence type="ECO:0000259" key="2">
    <source>
        <dbReference type="PROSITE" id="PS51819"/>
    </source>
</evidence>
<proteinExistence type="predicted"/>